<reference evidence="6" key="1">
    <citation type="submission" date="2019-06" db="EMBL/GenBank/DDBJ databases">
        <authorList>
            <person name="Zheng W."/>
        </authorList>
    </citation>
    <scope>NUCLEOTIDE SEQUENCE</scope>
    <source>
        <strain evidence="6">QDHG01</strain>
    </source>
</reference>
<dbReference type="GO" id="GO:0016020">
    <property type="term" value="C:membrane"/>
    <property type="evidence" value="ECO:0007669"/>
    <property type="project" value="UniProtKB-SubCell"/>
</dbReference>
<dbReference type="AlphaFoldDB" id="A0A8J8NZS7"/>
<dbReference type="InterPro" id="IPR007941">
    <property type="entry name" value="DUF726"/>
</dbReference>
<organism evidence="6 7">
    <name type="scientific">Halteria grandinella</name>
    <dbReference type="NCBI Taxonomy" id="5974"/>
    <lineage>
        <taxon>Eukaryota</taxon>
        <taxon>Sar</taxon>
        <taxon>Alveolata</taxon>
        <taxon>Ciliophora</taxon>
        <taxon>Intramacronucleata</taxon>
        <taxon>Spirotrichea</taxon>
        <taxon>Stichotrichia</taxon>
        <taxon>Sporadotrichida</taxon>
        <taxon>Halteriidae</taxon>
        <taxon>Halteria</taxon>
    </lineage>
</organism>
<dbReference type="PANTHER" id="PTHR17920:SF3">
    <property type="entry name" value="TRANSMEMBRANE AND COILED-COIL DOMAIN-CONTAINING PROTEIN 4"/>
    <property type="match status" value="1"/>
</dbReference>
<dbReference type="Proteomes" id="UP000785679">
    <property type="component" value="Unassembled WGS sequence"/>
</dbReference>
<gene>
    <name evidence="6" type="ORF">FGO68_gene12755</name>
</gene>
<accession>A0A8J8NZS7</accession>
<keyword evidence="7" id="KW-1185">Reference proteome</keyword>
<evidence type="ECO:0000256" key="4">
    <source>
        <dbReference type="ARBA" id="ARBA00023136"/>
    </source>
</evidence>
<keyword evidence="4 5" id="KW-0472">Membrane</keyword>
<dbReference type="Pfam" id="PF05277">
    <property type="entry name" value="DUF726"/>
    <property type="match status" value="1"/>
</dbReference>
<keyword evidence="3 5" id="KW-1133">Transmembrane helix</keyword>
<dbReference type="OrthoDB" id="313487at2759"/>
<evidence type="ECO:0000256" key="2">
    <source>
        <dbReference type="ARBA" id="ARBA00022692"/>
    </source>
</evidence>
<dbReference type="PANTHER" id="PTHR17920">
    <property type="entry name" value="TRANSMEMBRANE AND COILED-COIL DOMAIN-CONTAINING PROTEIN 4 TMCO4"/>
    <property type="match status" value="1"/>
</dbReference>
<evidence type="ECO:0000256" key="3">
    <source>
        <dbReference type="ARBA" id="ARBA00022989"/>
    </source>
</evidence>
<evidence type="ECO:0000256" key="5">
    <source>
        <dbReference type="SAM" id="Phobius"/>
    </source>
</evidence>
<evidence type="ECO:0008006" key="8">
    <source>
        <dbReference type="Google" id="ProtNLM"/>
    </source>
</evidence>
<keyword evidence="2 5" id="KW-0812">Transmembrane</keyword>
<feature type="transmembrane region" description="Helical" evidence="5">
    <location>
        <begin position="90"/>
        <end position="109"/>
    </location>
</feature>
<comment type="subcellular location">
    <subcellularLocation>
        <location evidence="1">Membrane</location>
        <topology evidence="1">Multi-pass membrane protein</topology>
    </subcellularLocation>
</comment>
<evidence type="ECO:0000313" key="6">
    <source>
        <dbReference type="EMBL" id="TNV83609.1"/>
    </source>
</evidence>
<sequence length="313" mass="34757">MLKLKKKSKILNVVLNSLSHLDQFGNKNPCNKHIVLTFSGFLSQQDCSLEGWSQLNDVLDPRGISCFDVKWESILYTDISKNTLSKVGKFFLLGGASLLIPSGGVFTAVKVIQTGLQLKELFYDSIAVPALELFLKAIDNAKQTGKLLAIALALGFPFFNQTISLIGFSLGSQVIKSTIQTLHEIGVHDLVQNVHFLGGACKKLSERTEFWSSALQQTVGGRATNTYSTEDKVLQDLYKFAKGGNTGIGNEPQLVMSENNASTKLGKEEIERRRTLCPDMKVFRLKNYKCTLGHMQYRENILSICKQISLEEK</sequence>
<dbReference type="EMBL" id="RRYP01003654">
    <property type="protein sequence ID" value="TNV83609.1"/>
    <property type="molecule type" value="Genomic_DNA"/>
</dbReference>
<feature type="transmembrane region" description="Helical" evidence="5">
    <location>
        <begin position="147"/>
        <end position="170"/>
    </location>
</feature>
<evidence type="ECO:0000256" key="1">
    <source>
        <dbReference type="ARBA" id="ARBA00004141"/>
    </source>
</evidence>
<name>A0A8J8NZS7_HALGN</name>
<comment type="caution">
    <text evidence="6">The sequence shown here is derived from an EMBL/GenBank/DDBJ whole genome shotgun (WGS) entry which is preliminary data.</text>
</comment>
<protein>
    <recommendedName>
        <fullName evidence="8">DUF726 domain-containing protein</fullName>
    </recommendedName>
</protein>
<evidence type="ECO:0000313" key="7">
    <source>
        <dbReference type="Proteomes" id="UP000785679"/>
    </source>
</evidence>
<proteinExistence type="predicted"/>